<keyword evidence="2" id="KW-1185">Reference proteome</keyword>
<reference evidence="2" key="1">
    <citation type="submission" date="2016-10" db="EMBL/GenBank/DDBJ databases">
        <authorList>
            <person name="Varghese N."/>
            <person name="Submissions S."/>
        </authorList>
    </citation>
    <scope>NUCLEOTIDE SEQUENCE [LARGE SCALE GENOMIC DNA]</scope>
    <source>
        <strain evidence="2">DSM 17071</strain>
    </source>
</reference>
<dbReference type="AlphaFoldDB" id="A0A1G8IYD8"/>
<accession>A0A1G8IYD8</accession>
<dbReference type="OrthoDB" id="1268286at2"/>
<sequence length="311" mass="34783">MATAACKISFKIKYTSSEPVTKATAFYRLKDASVFTEYPIPSPIPVSEVTLVQLPEILTPGEYDLMVELAINEVTDRQASSFQIGKCNPISCKAPSIEDVYLEENDRIVMNYSVDTENLYAIQYQIATDSSFKNIVQLRVIMGSDYSPTVYVEMNDGTIPNNTRLYFRARKHCSLSELSEWSNVLDFVYQKVLYPFDAYCVSDAFKDVGPTDIAQYKASICISGSNPLMKKVNLTTSVPQKGSFIYTNGLTPEKPAKPGNLASFDASEGVSTGFNDYGIRWIRFQRDTSIIYDVNPQTGQILDVSRYSCNT</sequence>
<dbReference type="Proteomes" id="UP000198869">
    <property type="component" value="Unassembled WGS sequence"/>
</dbReference>
<name>A0A1G8IYD8_9FLAO</name>
<evidence type="ECO:0000313" key="1">
    <source>
        <dbReference type="EMBL" id="SDI23450.1"/>
    </source>
</evidence>
<proteinExistence type="predicted"/>
<dbReference type="RefSeq" id="WP_089857439.1">
    <property type="nucleotide sequence ID" value="NZ_FNDW01000005.1"/>
</dbReference>
<dbReference type="EMBL" id="FNDW01000005">
    <property type="protein sequence ID" value="SDI23450.1"/>
    <property type="molecule type" value="Genomic_DNA"/>
</dbReference>
<protein>
    <submittedName>
        <fullName evidence="1">Uncharacterized protein</fullName>
    </submittedName>
</protein>
<organism evidence="1 2">
    <name type="scientific">Chryseobacterium taeanense</name>
    <dbReference type="NCBI Taxonomy" id="311334"/>
    <lineage>
        <taxon>Bacteria</taxon>
        <taxon>Pseudomonadati</taxon>
        <taxon>Bacteroidota</taxon>
        <taxon>Flavobacteriia</taxon>
        <taxon>Flavobacteriales</taxon>
        <taxon>Weeksellaceae</taxon>
        <taxon>Chryseobacterium group</taxon>
        <taxon>Chryseobacterium</taxon>
    </lineage>
</organism>
<gene>
    <name evidence="1" type="ORF">SAMN05421846_105134</name>
</gene>
<evidence type="ECO:0000313" key="2">
    <source>
        <dbReference type="Proteomes" id="UP000198869"/>
    </source>
</evidence>